<name>A0AC34EZQ6_9BILA</name>
<evidence type="ECO:0000313" key="1">
    <source>
        <dbReference type="Proteomes" id="UP000887579"/>
    </source>
</evidence>
<sequence length="91" mass="10354">MIYGYEKNVDIVIAHRHFDLSRNEVMFEKAEGDARFVKPIEYQKLSSLGASPSVIICGKDGEWHPVEYETRTSESRFVPETDVSSLSLSQT</sequence>
<accession>A0AC34EZQ6</accession>
<dbReference type="Proteomes" id="UP000887579">
    <property type="component" value="Unplaced"/>
</dbReference>
<protein>
    <submittedName>
        <fullName evidence="2">Uncharacterized protein</fullName>
    </submittedName>
</protein>
<organism evidence="1 2">
    <name type="scientific">Panagrolaimus sp. ES5</name>
    <dbReference type="NCBI Taxonomy" id="591445"/>
    <lineage>
        <taxon>Eukaryota</taxon>
        <taxon>Metazoa</taxon>
        <taxon>Ecdysozoa</taxon>
        <taxon>Nematoda</taxon>
        <taxon>Chromadorea</taxon>
        <taxon>Rhabditida</taxon>
        <taxon>Tylenchina</taxon>
        <taxon>Panagrolaimomorpha</taxon>
        <taxon>Panagrolaimoidea</taxon>
        <taxon>Panagrolaimidae</taxon>
        <taxon>Panagrolaimus</taxon>
    </lineage>
</organism>
<evidence type="ECO:0000313" key="2">
    <source>
        <dbReference type="WBParaSite" id="ES5_v2.g10198.t1"/>
    </source>
</evidence>
<proteinExistence type="predicted"/>
<reference evidence="2" key="1">
    <citation type="submission" date="2022-11" db="UniProtKB">
        <authorList>
            <consortium name="WormBaseParasite"/>
        </authorList>
    </citation>
    <scope>IDENTIFICATION</scope>
</reference>
<dbReference type="WBParaSite" id="ES5_v2.g10198.t1">
    <property type="protein sequence ID" value="ES5_v2.g10198.t1"/>
    <property type="gene ID" value="ES5_v2.g10198"/>
</dbReference>